<dbReference type="EC" id="3.1.1.24" evidence="2"/>
<reference evidence="2 3" key="1">
    <citation type="submission" date="2023-04" db="EMBL/GenBank/DDBJ databases">
        <title>Forest soil microbial communities from Buena Vista Peninsula, Colon Province, Panama.</title>
        <authorList>
            <person name="Bouskill N."/>
        </authorList>
    </citation>
    <scope>NUCLEOTIDE SEQUENCE [LARGE SCALE GENOMIC DNA]</scope>
    <source>
        <strain evidence="2 3">CFH S0262</strain>
    </source>
</reference>
<keyword evidence="2" id="KW-0378">Hydrolase</keyword>
<proteinExistence type="predicted"/>
<sequence>MPYVETDAGSVYYEDSGGDGPAIILSHGFLMDHRMFDPQVEALSDYRWIRWDTRHHGQSRTAAAAYSYWDQARDGLAILDEVGIETAVFGGHSQGGYIALRMALLSPKMCDGLMLFGTAARAYTDQERAGYRRVFSEWIKGPTHPAFEPIALTLATTMIGGDREQQRPWSARWLERDWSDFGPAVDCLIDHDSVEALVGELTCPAVIVRGAADQAFSDRDVQELASQLGGEAEVHTVDQTTHAANLTDPELVNPLLRKWLGQLSIGTPTHT</sequence>
<dbReference type="Gene3D" id="3.40.50.1820">
    <property type="entry name" value="alpha/beta hydrolase"/>
    <property type="match status" value="1"/>
</dbReference>
<dbReference type="RefSeq" id="WP_280763867.1">
    <property type="nucleotide sequence ID" value="NZ_JARXVC010000025.1"/>
</dbReference>
<accession>A0ABT6MK04</accession>
<dbReference type="PANTHER" id="PTHR43798">
    <property type="entry name" value="MONOACYLGLYCEROL LIPASE"/>
    <property type="match status" value="1"/>
</dbReference>
<evidence type="ECO:0000259" key="1">
    <source>
        <dbReference type="Pfam" id="PF00561"/>
    </source>
</evidence>
<dbReference type="InterPro" id="IPR000073">
    <property type="entry name" value="AB_hydrolase_1"/>
</dbReference>
<feature type="domain" description="AB hydrolase-1" evidence="1">
    <location>
        <begin position="21"/>
        <end position="249"/>
    </location>
</feature>
<organism evidence="2 3">
    <name type="scientific">Prescottella agglutinans</name>
    <dbReference type="NCBI Taxonomy" id="1644129"/>
    <lineage>
        <taxon>Bacteria</taxon>
        <taxon>Bacillati</taxon>
        <taxon>Actinomycetota</taxon>
        <taxon>Actinomycetes</taxon>
        <taxon>Mycobacteriales</taxon>
        <taxon>Nocardiaceae</taxon>
        <taxon>Prescottella</taxon>
    </lineage>
</organism>
<dbReference type="InterPro" id="IPR029058">
    <property type="entry name" value="AB_hydrolase_fold"/>
</dbReference>
<dbReference type="SUPFAM" id="SSF53474">
    <property type="entry name" value="alpha/beta-Hydrolases"/>
    <property type="match status" value="1"/>
</dbReference>
<comment type="caution">
    <text evidence="2">The sequence shown here is derived from an EMBL/GenBank/DDBJ whole genome shotgun (WGS) entry which is preliminary data.</text>
</comment>
<evidence type="ECO:0000313" key="3">
    <source>
        <dbReference type="Proteomes" id="UP001160334"/>
    </source>
</evidence>
<dbReference type="Pfam" id="PF00561">
    <property type="entry name" value="Abhydrolase_1"/>
    <property type="match status" value="1"/>
</dbReference>
<protein>
    <submittedName>
        <fullName evidence="2">3-oxoadipate enol-lactonase</fullName>
        <ecNumber evidence="2">3.1.1.24</ecNumber>
    </submittedName>
</protein>
<dbReference type="GO" id="GO:0047570">
    <property type="term" value="F:3-oxoadipate enol-lactonase activity"/>
    <property type="evidence" value="ECO:0007669"/>
    <property type="project" value="UniProtKB-EC"/>
</dbReference>
<dbReference type="Proteomes" id="UP001160334">
    <property type="component" value="Unassembled WGS sequence"/>
</dbReference>
<dbReference type="EMBL" id="JARXVC010000025">
    <property type="protein sequence ID" value="MDH6284657.1"/>
    <property type="molecule type" value="Genomic_DNA"/>
</dbReference>
<evidence type="ECO:0000313" key="2">
    <source>
        <dbReference type="EMBL" id="MDH6284657.1"/>
    </source>
</evidence>
<dbReference type="InterPro" id="IPR050266">
    <property type="entry name" value="AB_hydrolase_sf"/>
</dbReference>
<name>A0ABT6MK04_9NOCA</name>
<keyword evidence="3" id="KW-1185">Reference proteome</keyword>
<gene>
    <name evidence="2" type="ORF">M2280_005918</name>
</gene>